<sequence>MACPSLENEIICEVQRLKPTMAVASGVVCGGCCDRVVCGGCVVVHRWRGLWWLLVVVVVVRIWFVVVCGGSYLVRGGVVWCSGGVVAGSGFSETLTSEEDKARPDPLWVNPNLTKSIVWFGSD</sequence>
<proteinExistence type="predicted"/>
<name>A0ABC8QSV4_9AQUA</name>
<reference evidence="2 3" key="1">
    <citation type="submission" date="2024-02" db="EMBL/GenBank/DDBJ databases">
        <authorList>
            <person name="Vignale AGUSTIN F."/>
            <person name="Sosa J E."/>
            <person name="Modenutti C."/>
        </authorList>
    </citation>
    <scope>NUCLEOTIDE SEQUENCE [LARGE SCALE GENOMIC DNA]</scope>
</reference>
<keyword evidence="1" id="KW-0812">Transmembrane</keyword>
<keyword evidence="1" id="KW-0472">Membrane</keyword>
<protein>
    <submittedName>
        <fullName evidence="2">Uncharacterized protein</fullName>
    </submittedName>
</protein>
<gene>
    <name evidence="2" type="ORF">ILEXP_LOCUS2537</name>
</gene>
<evidence type="ECO:0000313" key="2">
    <source>
        <dbReference type="EMBL" id="CAK9135580.1"/>
    </source>
</evidence>
<evidence type="ECO:0000313" key="3">
    <source>
        <dbReference type="Proteomes" id="UP001642360"/>
    </source>
</evidence>
<keyword evidence="1" id="KW-1133">Transmembrane helix</keyword>
<organism evidence="2 3">
    <name type="scientific">Ilex paraguariensis</name>
    <name type="common">yerba mate</name>
    <dbReference type="NCBI Taxonomy" id="185542"/>
    <lineage>
        <taxon>Eukaryota</taxon>
        <taxon>Viridiplantae</taxon>
        <taxon>Streptophyta</taxon>
        <taxon>Embryophyta</taxon>
        <taxon>Tracheophyta</taxon>
        <taxon>Spermatophyta</taxon>
        <taxon>Magnoliopsida</taxon>
        <taxon>eudicotyledons</taxon>
        <taxon>Gunneridae</taxon>
        <taxon>Pentapetalae</taxon>
        <taxon>asterids</taxon>
        <taxon>campanulids</taxon>
        <taxon>Aquifoliales</taxon>
        <taxon>Aquifoliaceae</taxon>
        <taxon>Ilex</taxon>
    </lineage>
</organism>
<evidence type="ECO:0000256" key="1">
    <source>
        <dbReference type="SAM" id="Phobius"/>
    </source>
</evidence>
<dbReference type="Proteomes" id="UP001642360">
    <property type="component" value="Unassembled WGS sequence"/>
</dbReference>
<accession>A0ABC8QSV4</accession>
<feature type="transmembrane region" description="Helical" evidence="1">
    <location>
        <begin position="50"/>
        <end position="74"/>
    </location>
</feature>
<dbReference type="EMBL" id="CAUOFW020000721">
    <property type="protein sequence ID" value="CAK9135580.1"/>
    <property type="molecule type" value="Genomic_DNA"/>
</dbReference>
<keyword evidence="3" id="KW-1185">Reference proteome</keyword>
<comment type="caution">
    <text evidence="2">The sequence shown here is derived from an EMBL/GenBank/DDBJ whole genome shotgun (WGS) entry which is preliminary data.</text>
</comment>
<dbReference type="AlphaFoldDB" id="A0ABC8QSV4"/>